<reference evidence="2" key="2">
    <citation type="submission" date="2015-01" db="EMBL/GenBank/DDBJ databases">
        <title>Evolutionary Origins and Diversification of the Mycorrhizal Mutualists.</title>
        <authorList>
            <consortium name="DOE Joint Genome Institute"/>
            <consortium name="Mycorrhizal Genomics Consortium"/>
            <person name="Kohler A."/>
            <person name="Kuo A."/>
            <person name="Nagy L.G."/>
            <person name="Floudas D."/>
            <person name="Copeland A."/>
            <person name="Barry K.W."/>
            <person name="Cichocki N."/>
            <person name="Veneault-Fourrey C."/>
            <person name="LaButti K."/>
            <person name="Lindquist E.A."/>
            <person name="Lipzen A."/>
            <person name="Lundell T."/>
            <person name="Morin E."/>
            <person name="Murat C."/>
            <person name="Riley R."/>
            <person name="Ohm R."/>
            <person name="Sun H."/>
            <person name="Tunlid A."/>
            <person name="Henrissat B."/>
            <person name="Grigoriev I.V."/>
            <person name="Hibbett D.S."/>
            <person name="Martin F."/>
        </authorList>
    </citation>
    <scope>NUCLEOTIDE SEQUENCE [LARGE SCALE GENOMIC DNA]</scope>
    <source>
        <strain evidence="2">Marx 270</strain>
    </source>
</reference>
<evidence type="ECO:0000313" key="2">
    <source>
        <dbReference type="Proteomes" id="UP000054217"/>
    </source>
</evidence>
<name>A0A0C3P342_PISTI</name>
<protein>
    <submittedName>
        <fullName evidence="1">Uncharacterized protein</fullName>
    </submittedName>
</protein>
<sequence length="83" mass="9242">MTVRGTTQIRVMSQPTDQSPVFSTCQSVWHLPTCGLHVYSVLSPTTQFLTPRFWSPCRGSAVGSISRTGNGCYSREHRLALLR</sequence>
<accession>A0A0C3P342</accession>
<gene>
    <name evidence="1" type="ORF">M404DRAFT_410433</name>
</gene>
<dbReference type="Proteomes" id="UP000054217">
    <property type="component" value="Unassembled WGS sequence"/>
</dbReference>
<organism evidence="1 2">
    <name type="scientific">Pisolithus tinctorius Marx 270</name>
    <dbReference type="NCBI Taxonomy" id="870435"/>
    <lineage>
        <taxon>Eukaryota</taxon>
        <taxon>Fungi</taxon>
        <taxon>Dikarya</taxon>
        <taxon>Basidiomycota</taxon>
        <taxon>Agaricomycotina</taxon>
        <taxon>Agaricomycetes</taxon>
        <taxon>Agaricomycetidae</taxon>
        <taxon>Boletales</taxon>
        <taxon>Sclerodermatineae</taxon>
        <taxon>Pisolithaceae</taxon>
        <taxon>Pisolithus</taxon>
    </lineage>
</organism>
<evidence type="ECO:0000313" key="1">
    <source>
        <dbReference type="EMBL" id="KIO07450.1"/>
    </source>
</evidence>
<proteinExistence type="predicted"/>
<keyword evidence="2" id="KW-1185">Reference proteome</keyword>
<dbReference type="AlphaFoldDB" id="A0A0C3P342"/>
<reference evidence="1 2" key="1">
    <citation type="submission" date="2014-04" db="EMBL/GenBank/DDBJ databases">
        <authorList>
            <consortium name="DOE Joint Genome Institute"/>
            <person name="Kuo A."/>
            <person name="Kohler A."/>
            <person name="Costa M.D."/>
            <person name="Nagy L.G."/>
            <person name="Floudas D."/>
            <person name="Copeland A."/>
            <person name="Barry K.W."/>
            <person name="Cichocki N."/>
            <person name="Veneault-Fourrey C."/>
            <person name="LaButti K."/>
            <person name="Lindquist E.A."/>
            <person name="Lipzen A."/>
            <person name="Lundell T."/>
            <person name="Morin E."/>
            <person name="Murat C."/>
            <person name="Sun H."/>
            <person name="Tunlid A."/>
            <person name="Henrissat B."/>
            <person name="Grigoriev I.V."/>
            <person name="Hibbett D.S."/>
            <person name="Martin F."/>
            <person name="Nordberg H.P."/>
            <person name="Cantor M.N."/>
            <person name="Hua S.X."/>
        </authorList>
    </citation>
    <scope>NUCLEOTIDE SEQUENCE [LARGE SCALE GENOMIC DNA]</scope>
    <source>
        <strain evidence="1 2">Marx 270</strain>
    </source>
</reference>
<dbReference type="EMBL" id="KN831960">
    <property type="protein sequence ID" value="KIO07450.1"/>
    <property type="molecule type" value="Genomic_DNA"/>
</dbReference>
<dbReference type="InParanoid" id="A0A0C3P342"/>
<dbReference type="HOGENOM" id="CLU_2543470_0_0_1"/>